<evidence type="ECO:0000256" key="1">
    <source>
        <dbReference type="SAM" id="Phobius"/>
    </source>
</evidence>
<feature type="transmembrane region" description="Helical" evidence="1">
    <location>
        <begin position="104"/>
        <end position="137"/>
    </location>
</feature>
<name>A0A3P7Q184_9FIRM</name>
<keyword evidence="1" id="KW-1133">Transmembrane helix</keyword>
<accession>A0A3P7Q184</accession>
<dbReference type="KEGG" id="cbar:PATL70BA_3198"/>
<sequence length="151" mass="16513">MDVFIGRMSTSSTRGTLVDRLILSMNDRFPVTILIFEKEIILKKVYVKKIDVATIAKPLFLILALLSLVFGLFMSLFMLPSSTTETLSSDGVLVSQVTSQVPGYWGSVIGMMAGIFISVMGIYIAILVGIVLFNLFCSFTGGIGIEIETKE</sequence>
<keyword evidence="1" id="KW-0812">Transmembrane</keyword>
<dbReference type="EMBL" id="LR130778">
    <property type="protein sequence ID" value="VDN49121.1"/>
    <property type="molecule type" value="Genomic_DNA"/>
</dbReference>
<keyword evidence="1" id="KW-0472">Membrane</keyword>
<evidence type="ECO:0000313" key="2">
    <source>
        <dbReference type="EMBL" id="VDN49121.1"/>
    </source>
</evidence>
<feature type="transmembrane region" description="Helical" evidence="1">
    <location>
        <begin position="59"/>
        <end position="79"/>
    </location>
</feature>
<protein>
    <recommendedName>
        <fullName evidence="4">DUF3566 domain-containing protein</fullName>
    </recommendedName>
</protein>
<evidence type="ECO:0008006" key="4">
    <source>
        <dbReference type="Google" id="ProtNLM"/>
    </source>
</evidence>
<organism evidence="2 3">
    <name type="scientific">Petrocella atlantisensis</name>
    <dbReference type="NCBI Taxonomy" id="2173034"/>
    <lineage>
        <taxon>Bacteria</taxon>
        <taxon>Bacillati</taxon>
        <taxon>Bacillota</taxon>
        <taxon>Clostridia</taxon>
        <taxon>Lachnospirales</taxon>
        <taxon>Vallitaleaceae</taxon>
        <taxon>Petrocella</taxon>
    </lineage>
</organism>
<proteinExistence type="predicted"/>
<gene>
    <name evidence="2" type="ORF">PATL70BA_3198</name>
</gene>
<reference evidence="2 3" key="1">
    <citation type="submission" date="2018-09" db="EMBL/GenBank/DDBJ databases">
        <authorList>
            <person name="Postec A."/>
        </authorList>
    </citation>
    <scope>NUCLEOTIDE SEQUENCE [LARGE SCALE GENOMIC DNA]</scope>
    <source>
        <strain evidence="2">70B-A</strain>
    </source>
</reference>
<evidence type="ECO:0000313" key="3">
    <source>
        <dbReference type="Proteomes" id="UP000279029"/>
    </source>
</evidence>
<dbReference type="Proteomes" id="UP000279029">
    <property type="component" value="Chromosome"/>
</dbReference>
<dbReference type="AlphaFoldDB" id="A0A3P7Q184"/>
<keyword evidence="3" id="KW-1185">Reference proteome</keyword>